<comment type="caution">
    <text evidence="2">The sequence shown here is derived from an EMBL/GenBank/DDBJ whole genome shotgun (WGS) entry which is preliminary data.</text>
</comment>
<dbReference type="Proteomes" id="UP000305939">
    <property type="component" value="Unassembled WGS sequence"/>
</dbReference>
<accession>A0A4S3M1V5</accession>
<dbReference type="SUPFAM" id="SSF69593">
    <property type="entry name" value="Glycerol-3-phosphate (1)-acyltransferase"/>
    <property type="match status" value="1"/>
</dbReference>
<dbReference type="EMBL" id="SSMC01000001">
    <property type="protein sequence ID" value="THD69036.1"/>
    <property type="molecule type" value="Genomic_DNA"/>
</dbReference>
<dbReference type="GO" id="GO:0019698">
    <property type="term" value="P:D-galacturonate catabolic process"/>
    <property type="evidence" value="ECO:0007669"/>
    <property type="project" value="TreeGrafter"/>
</dbReference>
<sequence>MTTIDTIRPYYDEEVNAALKEYARHPMIGALLQFTFPDKSVSEINAILDNCHSIRDFQSKVVYHSIQQVLERSSEGFTTEGFEQLDPDTSYLFISNHRDIILDTSLLNVALYDHGLIMTASAIGDNLVKKSFLLALSKLNRNFLIRRGLSAREMLQSSRLVSDYIRRLIIEENRSVWIAQREGRTKDGDDRTQQGVLKMIAMAREKQELIPYMKKLKIVPVSISYEFDPTDVLKMPELMAKHYDQEYVKSGNEDFNSILKGVTGQKKRIHIAASAPLDDALDQIAACGESGNRQFQLLTELIDAEILKTYKLWPSNYIAWDLLNKSDRFKEQYTDKEKRQFERRITRRICEDDPVEVENFLKMYANPVINKLSS</sequence>
<protein>
    <submittedName>
        <fullName evidence="2">1-acyl-sn-glycerol-3-phosphate acyltransferase</fullName>
    </submittedName>
</protein>
<dbReference type="OrthoDB" id="1078132at2"/>
<dbReference type="PANTHER" id="PTHR30068">
    <property type="entry name" value="URONATE ISOMERASE"/>
    <property type="match status" value="1"/>
</dbReference>
<reference evidence="2 3" key="1">
    <citation type="submission" date="2019-04" db="EMBL/GenBank/DDBJ databases">
        <title>Draft genome sequence of Robertkochia marina CC-AMO-30D.</title>
        <authorList>
            <person name="Hameed A."/>
            <person name="Lin S.-Y."/>
            <person name="Shahina M."/>
            <person name="Lai W.-A."/>
            <person name="Young C.-C."/>
        </authorList>
    </citation>
    <scope>NUCLEOTIDE SEQUENCE [LARGE SCALE GENOMIC DNA]</scope>
    <source>
        <strain evidence="2 3">CC-AMO-30D</strain>
    </source>
</reference>
<evidence type="ECO:0000259" key="1">
    <source>
        <dbReference type="Pfam" id="PF01553"/>
    </source>
</evidence>
<dbReference type="RefSeq" id="WP_136334526.1">
    <property type="nucleotide sequence ID" value="NZ_QXMP01000004.1"/>
</dbReference>
<dbReference type="GO" id="GO:0042840">
    <property type="term" value="P:D-glucuronate catabolic process"/>
    <property type="evidence" value="ECO:0007669"/>
    <property type="project" value="TreeGrafter"/>
</dbReference>
<evidence type="ECO:0000313" key="3">
    <source>
        <dbReference type="Proteomes" id="UP000305939"/>
    </source>
</evidence>
<dbReference type="Pfam" id="PF01553">
    <property type="entry name" value="Acyltransferase"/>
    <property type="match status" value="1"/>
</dbReference>
<evidence type="ECO:0000313" key="2">
    <source>
        <dbReference type="EMBL" id="THD69036.1"/>
    </source>
</evidence>
<gene>
    <name evidence="2" type="ORF">E7Z59_01525</name>
</gene>
<dbReference type="GO" id="GO:0016746">
    <property type="term" value="F:acyltransferase activity"/>
    <property type="evidence" value="ECO:0007669"/>
    <property type="project" value="UniProtKB-KW"/>
</dbReference>
<keyword evidence="2" id="KW-0012">Acyltransferase</keyword>
<feature type="domain" description="Phospholipid/glycerol acyltransferase" evidence="1">
    <location>
        <begin position="79"/>
        <end position="224"/>
    </location>
</feature>
<keyword evidence="3" id="KW-1185">Reference proteome</keyword>
<name>A0A4S3M1V5_9FLAO</name>
<dbReference type="InterPro" id="IPR002123">
    <property type="entry name" value="Plipid/glycerol_acylTrfase"/>
</dbReference>
<dbReference type="AlphaFoldDB" id="A0A4S3M1V5"/>
<keyword evidence="2" id="KW-0808">Transferase</keyword>
<dbReference type="PANTHER" id="PTHR30068:SF3">
    <property type="entry name" value="PHOSPHOLIPID_GLYCEROL ACYLTRANSFERASE DOMAIN-CONTAINING PROTEIN"/>
    <property type="match status" value="1"/>
</dbReference>
<organism evidence="2 3">
    <name type="scientific">Robertkochia marina</name>
    <dbReference type="NCBI Taxonomy" id="1227945"/>
    <lineage>
        <taxon>Bacteria</taxon>
        <taxon>Pseudomonadati</taxon>
        <taxon>Bacteroidota</taxon>
        <taxon>Flavobacteriia</taxon>
        <taxon>Flavobacteriales</taxon>
        <taxon>Flavobacteriaceae</taxon>
        <taxon>Robertkochia</taxon>
    </lineage>
</organism>
<proteinExistence type="predicted"/>